<name>A0A0B5JAS4_9VIRU</name>
<dbReference type="KEGG" id="vg:23463003"/>
<dbReference type="Proteomes" id="UP000202511">
    <property type="component" value="Segment"/>
</dbReference>
<proteinExistence type="predicted"/>
<dbReference type="GeneID" id="23463003"/>
<dbReference type="EMBL" id="KP136319">
    <property type="protein sequence ID" value="AJF98086.1"/>
    <property type="molecule type" value="Genomic_DNA"/>
</dbReference>
<organism evidence="1 2">
    <name type="scientific">Pandoravirus inopinatum</name>
    <dbReference type="NCBI Taxonomy" id="1605721"/>
    <lineage>
        <taxon>Viruses</taxon>
        <taxon>Pandoravirus</taxon>
    </lineage>
</organism>
<protein>
    <submittedName>
        <fullName evidence="1">Uncharacterized protein</fullName>
    </submittedName>
</protein>
<sequence length="125" mass="14018">MWCVRAVVQVLLRDALFCFSWRSVSVATAERVGAKFYPIIALLVKNPKKSEFYKSMVTRLRKKASDRIFLGSGADDAQKMGRLFITGCKVFSYSVHVFAHFFHSMRTNGGGDVRGSALDSGSRSW</sequence>
<evidence type="ECO:0000313" key="1">
    <source>
        <dbReference type="EMBL" id="AJF98086.1"/>
    </source>
</evidence>
<reference evidence="1 2" key="1">
    <citation type="journal article" date="2015" name="Parasitol. Res.">
        <title>Viruses in close associations with free-living amoebae.</title>
        <authorList>
            <person name="Scheid P."/>
        </authorList>
    </citation>
    <scope>NUCLEOTIDE SEQUENCE [LARGE SCALE GENOMIC DNA]</scope>
    <source>
        <strain evidence="1">KlaHel</strain>
    </source>
</reference>
<evidence type="ECO:0000313" key="2">
    <source>
        <dbReference type="Proteomes" id="UP000202511"/>
    </source>
</evidence>
<dbReference type="RefSeq" id="YP_009120321.1">
    <property type="nucleotide sequence ID" value="NC_026440.1"/>
</dbReference>
<accession>A0A0B5JAS4</accession>